<comment type="caution">
    <text evidence="10">The sequence shown here is derived from an EMBL/GenBank/DDBJ whole genome shotgun (WGS) entry which is preliminary data.</text>
</comment>
<feature type="domain" description="PpiC" evidence="9">
    <location>
        <begin position="233"/>
        <end position="334"/>
    </location>
</feature>
<evidence type="ECO:0000256" key="4">
    <source>
        <dbReference type="ARBA" id="ARBA00023186"/>
    </source>
</evidence>
<dbReference type="InterPro" id="IPR027304">
    <property type="entry name" value="Trigger_fact/SurA_dom_sf"/>
</dbReference>
<dbReference type="AlphaFoldDB" id="A0A424WE47"/>
<dbReference type="RefSeq" id="WP_118932657.1">
    <property type="nucleotide sequence ID" value="NZ_QVXO01000015.1"/>
</dbReference>
<feature type="region of interest" description="Disordered" evidence="7">
    <location>
        <begin position="206"/>
        <end position="229"/>
    </location>
</feature>
<organism evidence="10 11">
    <name type="scientific">Alcaligenes xylosoxydans xylosoxydans</name>
    <name type="common">Achromobacter xylosoxidans</name>
    <dbReference type="NCBI Taxonomy" id="85698"/>
    <lineage>
        <taxon>Bacteria</taxon>
        <taxon>Pseudomonadati</taxon>
        <taxon>Pseudomonadota</taxon>
        <taxon>Betaproteobacteria</taxon>
        <taxon>Burkholderiales</taxon>
        <taxon>Alcaligenaceae</taxon>
        <taxon>Achromobacter</taxon>
    </lineage>
</organism>
<keyword evidence="2" id="KW-0574">Periplasm</keyword>
<reference evidence="10 11" key="1">
    <citation type="submission" date="2018-08" db="EMBL/GenBank/DDBJ databases">
        <title>Achromobacter xylosoxidans Genome sequencing and assembly.</title>
        <authorList>
            <person name="Wang R."/>
            <person name="Rensing C."/>
            <person name="Li Y."/>
        </authorList>
    </citation>
    <scope>NUCLEOTIDE SEQUENCE [LARGE SCALE GENOMIC DNA]</scope>
    <source>
        <strain evidence="10 11">GD003A</strain>
    </source>
</reference>
<dbReference type="InterPro" id="IPR000297">
    <property type="entry name" value="PPIase_PpiC"/>
</dbReference>
<dbReference type="Proteomes" id="UP000285324">
    <property type="component" value="Unassembled WGS sequence"/>
</dbReference>
<evidence type="ECO:0000256" key="8">
    <source>
        <dbReference type="SAM" id="SignalP"/>
    </source>
</evidence>
<feature type="chain" id="PRO_5019065489" evidence="8">
    <location>
        <begin position="30"/>
        <end position="353"/>
    </location>
</feature>
<evidence type="ECO:0000256" key="6">
    <source>
        <dbReference type="PROSITE-ProRule" id="PRU00278"/>
    </source>
</evidence>
<dbReference type="InterPro" id="IPR046357">
    <property type="entry name" value="PPIase_dom_sf"/>
</dbReference>
<dbReference type="SUPFAM" id="SSF54534">
    <property type="entry name" value="FKBP-like"/>
    <property type="match status" value="1"/>
</dbReference>
<gene>
    <name evidence="10" type="ORF">DY367_12450</name>
</gene>
<evidence type="ECO:0000313" key="10">
    <source>
        <dbReference type="EMBL" id="RPJ91548.1"/>
    </source>
</evidence>
<dbReference type="EMBL" id="QVXO01000015">
    <property type="protein sequence ID" value="RPJ91548.1"/>
    <property type="molecule type" value="Genomic_DNA"/>
</dbReference>
<evidence type="ECO:0000256" key="5">
    <source>
        <dbReference type="ARBA" id="ARBA00023235"/>
    </source>
</evidence>
<dbReference type="Pfam" id="PF00639">
    <property type="entry name" value="Rotamase"/>
    <property type="match status" value="1"/>
</dbReference>
<dbReference type="Pfam" id="PF09312">
    <property type="entry name" value="SurA_N"/>
    <property type="match status" value="1"/>
</dbReference>
<dbReference type="PANTHER" id="PTHR47637:SF1">
    <property type="entry name" value="CHAPERONE SURA"/>
    <property type="match status" value="1"/>
</dbReference>
<dbReference type="Gene3D" id="1.10.4030.10">
    <property type="entry name" value="Porin chaperone SurA, peptide-binding domain"/>
    <property type="match status" value="1"/>
</dbReference>
<evidence type="ECO:0000256" key="2">
    <source>
        <dbReference type="ARBA" id="ARBA00022764"/>
    </source>
</evidence>
<sequence length="353" mass="37864">MMRRLHSLRRLSGNALLLAVCAGLPLAHAAEQGGKAANNGAKPNSAAQKNAAPAPQREQFVDGIAAVVDKDVITLRELRDASLRISGELKSRGIQVPDDQTLQHQVLQRLIMERVQRHEADRLGIRVDDAQIDQAIQTIASRNKITVAQLRQEIEKSGTSWDGYRKALRDEIRTDRLRQRAVDSTIVISDAEVDAFLKDQRRNPAFGAAPQAAPQPQAQPQPEPQQAAAPSGPMLYALAQILVRVPEGSSPEQLAALRKKAEGLLAQAKRGDDFASLAAAASDGPEALQGGVMGVRPLDGWPDLFVQAVGNLQKGQVSGLIQSGNGFHIIKVMDRGTAQPAPARTARAPAPAQ</sequence>
<accession>A0A424WE47</accession>
<dbReference type="SUPFAM" id="SSF109998">
    <property type="entry name" value="Triger factor/SurA peptide-binding domain-like"/>
    <property type="match status" value="1"/>
</dbReference>
<evidence type="ECO:0000259" key="9">
    <source>
        <dbReference type="PROSITE" id="PS50198"/>
    </source>
</evidence>
<keyword evidence="5 6" id="KW-0413">Isomerase</keyword>
<proteinExistence type="predicted"/>
<keyword evidence="3 6" id="KW-0697">Rotamase</keyword>
<evidence type="ECO:0000256" key="1">
    <source>
        <dbReference type="ARBA" id="ARBA00022729"/>
    </source>
</evidence>
<dbReference type="GO" id="GO:0003755">
    <property type="term" value="F:peptidyl-prolyl cis-trans isomerase activity"/>
    <property type="evidence" value="ECO:0007669"/>
    <property type="project" value="UniProtKB-KW"/>
</dbReference>
<keyword evidence="1 8" id="KW-0732">Signal</keyword>
<evidence type="ECO:0000256" key="7">
    <source>
        <dbReference type="SAM" id="MobiDB-lite"/>
    </source>
</evidence>
<evidence type="ECO:0000313" key="11">
    <source>
        <dbReference type="Proteomes" id="UP000285324"/>
    </source>
</evidence>
<feature type="signal peptide" evidence="8">
    <location>
        <begin position="1"/>
        <end position="29"/>
    </location>
</feature>
<dbReference type="PROSITE" id="PS50198">
    <property type="entry name" value="PPIC_PPIASE_2"/>
    <property type="match status" value="1"/>
</dbReference>
<evidence type="ECO:0000256" key="3">
    <source>
        <dbReference type="ARBA" id="ARBA00023110"/>
    </source>
</evidence>
<keyword evidence="4" id="KW-0143">Chaperone</keyword>
<dbReference type="InterPro" id="IPR050280">
    <property type="entry name" value="OMP_Chaperone_SurA"/>
</dbReference>
<feature type="region of interest" description="Disordered" evidence="7">
    <location>
        <begin position="34"/>
        <end position="55"/>
    </location>
</feature>
<dbReference type="Gene3D" id="3.10.50.40">
    <property type="match status" value="1"/>
</dbReference>
<protein>
    <submittedName>
        <fullName evidence="10">Molecular chaperone SurA</fullName>
    </submittedName>
</protein>
<dbReference type="OrthoDB" id="14196at2"/>
<dbReference type="InterPro" id="IPR015391">
    <property type="entry name" value="SurA_N"/>
</dbReference>
<dbReference type="PANTHER" id="PTHR47637">
    <property type="entry name" value="CHAPERONE SURA"/>
    <property type="match status" value="1"/>
</dbReference>
<name>A0A424WE47_ALCXX</name>
<feature type="non-terminal residue" evidence="10">
    <location>
        <position position="353"/>
    </location>
</feature>